<feature type="region of interest" description="Disordered" evidence="1">
    <location>
        <begin position="288"/>
        <end position="313"/>
    </location>
</feature>
<dbReference type="Proteomes" id="UP001306508">
    <property type="component" value="Unassembled WGS sequence"/>
</dbReference>
<protein>
    <recommendedName>
        <fullName evidence="4">Zn(2)-C6 fungal-type domain-containing protein</fullName>
    </recommendedName>
</protein>
<dbReference type="SUPFAM" id="SSF57701">
    <property type="entry name" value="Zn2/Cys6 DNA-binding domain"/>
    <property type="match status" value="1"/>
</dbReference>
<feature type="compositionally biased region" description="Low complexity" evidence="1">
    <location>
        <begin position="288"/>
        <end position="311"/>
    </location>
</feature>
<feature type="compositionally biased region" description="Low complexity" evidence="1">
    <location>
        <begin position="108"/>
        <end position="129"/>
    </location>
</feature>
<organism evidence="2 3">
    <name type="scientific">Arxiozyma heterogenica</name>
    <dbReference type="NCBI Taxonomy" id="278026"/>
    <lineage>
        <taxon>Eukaryota</taxon>
        <taxon>Fungi</taxon>
        <taxon>Dikarya</taxon>
        <taxon>Ascomycota</taxon>
        <taxon>Saccharomycotina</taxon>
        <taxon>Saccharomycetes</taxon>
        <taxon>Saccharomycetales</taxon>
        <taxon>Saccharomycetaceae</taxon>
        <taxon>Arxiozyma</taxon>
    </lineage>
</organism>
<dbReference type="GO" id="GO:0000981">
    <property type="term" value="F:DNA-binding transcription factor activity, RNA polymerase II-specific"/>
    <property type="evidence" value="ECO:0007669"/>
    <property type="project" value="InterPro"/>
</dbReference>
<evidence type="ECO:0000313" key="3">
    <source>
        <dbReference type="Proteomes" id="UP001306508"/>
    </source>
</evidence>
<proteinExistence type="predicted"/>
<dbReference type="AlphaFoldDB" id="A0AAN7WG23"/>
<dbReference type="CDD" id="cd00067">
    <property type="entry name" value="GAL4"/>
    <property type="match status" value="1"/>
</dbReference>
<feature type="region of interest" description="Disordered" evidence="1">
    <location>
        <begin position="97"/>
        <end position="186"/>
    </location>
</feature>
<reference evidence="3" key="1">
    <citation type="submission" date="2023-07" db="EMBL/GenBank/DDBJ databases">
        <title>A draft genome of Kazachstania heterogenica Y-27499.</title>
        <authorList>
            <person name="Donic C."/>
            <person name="Kralova J.S."/>
            <person name="Fidel L."/>
            <person name="Ben-Dor S."/>
            <person name="Jung S."/>
        </authorList>
    </citation>
    <scope>NUCLEOTIDE SEQUENCE [LARGE SCALE GENOMIC DNA]</scope>
    <source>
        <strain evidence="3">Y27499</strain>
    </source>
</reference>
<dbReference type="EMBL" id="JAWIZZ010000071">
    <property type="protein sequence ID" value="KAK5773724.1"/>
    <property type="molecule type" value="Genomic_DNA"/>
</dbReference>
<evidence type="ECO:0000313" key="2">
    <source>
        <dbReference type="EMBL" id="KAK5773724.1"/>
    </source>
</evidence>
<dbReference type="GO" id="GO:0008270">
    <property type="term" value="F:zinc ion binding"/>
    <property type="evidence" value="ECO:0007669"/>
    <property type="project" value="InterPro"/>
</dbReference>
<feature type="compositionally biased region" description="Low complexity" evidence="1">
    <location>
        <begin position="154"/>
        <end position="178"/>
    </location>
</feature>
<keyword evidence="3" id="KW-1185">Reference proteome</keyword>
<evidence type="ECO:0008006" key="4">
    <source>
        <dbReference type="Google" id="ProtNLM"/>
    </source>
</evidence>
<evidence type="ECO:0000256" key="1">
    <source>
        <dbReference type="SAM" id="MobiDB-lite"/>
    </source>
</evidence>
<gene>
    <name evidence="2" type="ORF">RI543_005035</name>
</gene>
<name>A0AAN7WG23_9SACH</name>
<dbReference type="InterPro" id="IPR036864">
    <property type="entry name" value="Zn2-C6_fun-type_DNA-bd_sf"/>
</dbReference>
<dbReference type="InterPro" id="IPR001138">
    <property type="entry name" value="Zn2Cys6_DnaBD"/>
</dbReference>
<sequence length="410" mass="45246">MTTSFLLDNSDRNRPPLLLPSLSSSHNYNNIPIGPIGPIAPIITTTYDNTSSVINTAVTNINILTDNIKTDNPIVSNNPLDNLARLATNIPRLSMTNEGSIINKPADSNNTTSTSPSNNGIPTNATTTTTKRKKKRTKILSNDDILTPPPTKPGTPSTSIDTNNSYSMNNHNNNNSNNGVVMASTGRNSYPSKYYEKLAEQQGTSSKKRQRIGPSCDKCRLKKIKCNASIEIILKDSRIVGMFNEHLHYTLTDQDIEMFNKNWSHLFGVKLPYTICNIPITKSNNKCNNNSSFSSSPSPTAAASDDSPSTTQEPEYQVVVKHLDKLIIFQSCTSCNKRKYKNSESGPTSCKFARGFSRPDINQFNKIKIHMISQTSSASSSNPSMHKNMPIYDLTINDYQNAGFQLIPLQ</sequence>
<accession>A0AAN7WG23</accession>
<comment type="caution">
    <text evidence="2">The sequence shown here is derived from an EMBL/GenBank/DDBJ whole genome shotgun (WGS) entry which is preliminary data.</text>
</comment>